<evidence type="ECO:0000256" key="3">
    <source>
        <dbReference type="ARBA" id="ARBA00022741"/>
    </source>
</evidence>
<dbReference type="InterPro" id="IPR004101">
    <property type="entry name" value="Mur_ligase_C"/>
</dbReference>
<feature type="domain" description="Mur ligase central" evidence="11">
    <location>
        <begin position="112"/>
        <end position="292"/>
    </location>
</feature>
<feature type="domain" description="Mur ligase N-terminal catalytic" evidence="9">
    <location>
        <begin position="7"/>
        <end position="103"/>
    </location>
</feature>
<dbReference type="SUPFAM" id="SSF53244">
    <property type="entry name" value="MurD-like peptide ligases, peptide-binding domain"/>
    <property type="match status" value="1"/>
</dbReference>
<dbReference type="InParanoid" id="A0A1M6M5P0"/>
<evidence type="ECO:0000256" key="2">
    <source>
        <dbReference type="ARBA" id="ARBA00022618"/>
    </source>
</evidence>
<reference evidence="12 13" key="1">
    <citation type="submission" date="2016-11" db="EMBL/GenBank/DDBJ databases">
        <authorList>
            <person name="Jaros S."/>
            <person name="Januszkiewicz K."/>
            <person name="Wedrychowicz H."/>
        </authorList>
    </citation>
    <scope>NUCLEOTIDE SEQUENCE [LARGE SCALE GENOMIC DNA]</scope>
    <source>
        <strain evidence="12 13">DSM 18772</strain>
    </source>
</reference>
<dbReference type="Pfam" id="PF01225">
    <property type="entry name" value="Mur_ligase"/>
    <property type="match status" value="1"/>
</dbReference>
<dbReference type="SUPFAM" id="SSF53623">
    <property type="entry name" value="MurD-like peptide ligases, catalytic domain"/>
    <property type="match status" value="1"/>
</dbReference>
<evidence type="ECO:0000313" key="13">
    <source>
        <dbReference type="Proteomes" id="UP000184510"/>
    </source>
</evidence>
<dbReference type="InterPro" id="IPR005757">
    <property type="entry name" value="Mpl"/>
</dbReference>
<dbReference type="InterPro" id="IPR036565">
    <property type="entry name" value="Mur-like_cat_sf"/>
</dbReference>
<keyword evidence="7" id="KW-0131">Cell cycle</keyword>
<dbReference type="InterPro" id="IPR036615">
    <property type="entry name" value="Mur_ligase_C_dom_sf"/>
</dbReference>
<keyword evidence="13" id="KW-1185">Reference proteome</keyword>
<sequence>MSEKKNFHFVGVCGTAMGSVAAAMKAKGYRVTGSDQNVYPPMSTFLEQQGVEISSGFKAEHLPEDADVIVIGNAISRGNEEAEAALDRKLLYVSLPEVLKEHFLRGKRNFVVSGTHGKTTTTSILTWIFESAGKNPSHMIGGIPRNMGQGARFTDSDFVVLEGDEYDTAFFDKRSKFLHYLPEVVVVNNIEFDHADIYNSLDEIKLTFRRLLNIVPRNGMAFVNGDCPNSLDVAQGAPAPMTTVGLADSCDIQIKDVAYEGVTSSFTLEGERYSIPMSGEFNVRNAAMAVCSALFAGLTPDEVRVGLLGFEGIARRQELRGEARGVKVVDDFAHHPTAIQQAADAIRQKYDPKRLWVIFEPRSNTTRRNVFQNELADALSRADLAIVAAVPNPEKVAESDRLSPEKLIADIEAQGTHGWFLHTVDEIVAKVTELAEEGDVVAVLSNGGFGGVHDKLLASLEASAKQGAL</sequence>
<dbReference type="GO" id="GO:0016881">
    <property type="term" value="F:acid-amino acid ligase activity"/>
    <property type="evidence" value="ECO:0007669"/>
    <property type="project" value="InterPro"/>
</dbReference>
<feature type="domain" description="Mur ligase C-terminal" evidence="10">
    <location>
        <begin position="315"/>
        <end position="447"/>
    </location>
</feature>
<dbReference type="InterPro" id="IPR013221">
    <property type="entry name" value="Mur_ligase_cen"/>
</dbReference>
<evidence type="ECO:0000259" key="11">
    <source>
        <dbReference type="Pfam" id="PF08245"/>
    </source>
</evidence>
<protein>
    <submittedName>
        <fullName evidence="12">UDP-N-acetylmuramate: L-alanyl-gamma-D-glutamyl-meso-diaminopimelate ligase</fullName>
    </submittedName>
</protein>
<dbReference type="SUPFAM" id="SSF51984">
    <property type="entry name" value="MurCD N-terminal domain"/>
    <property type="match status" value="1"/>
</dbReference>
<dbReference type="InterPro" id="IPR000713">
    <property type="entry name" value="Mur_ligase_N"/>
</dbReference>
<dbReference type="OrthoDB" id="9804126at2"/>
<dbReference type="GO" id="GO:0051301">
    <property type="term" value="P:cell division"/>
    <property type="evidence" value="ECO:0007669"/>
    <property type="project" value="UniProtKB-KW"/>
</dbReference>
<proteinExistence type="predicted"/>
<evidence type="ECO:0000256" key="6">
    <source>
        <dbReference type="ARBA" id="ARBA00022984"/>
    </source>
</evidence>
<accession>A0A1M6M5P0</accession>
<dbReference type="Proteomes" id="UP000184510">
    <property type="component" value="Unassembled WGS sequence"/>
</dbReference>
<dbReference type="PANTHER" id="PTHR43445:SF5">
    <property type="entry name" value="UDP-N-ACETYLMURAMATE--L-ALANYL-GAMMA-D-GLUTAMYL-MESO-2,6-DIAMINOHEPTANDIOATE LIGASE"/>
    <property type="match status" value="1"/>
</dbReference>
<keyword evidence="4" id="KW-0067">ATP-binding</keyword>
<evidence type="ECO:0000256" key="4">
    <source>
        <dbReference type="ARBA" id="ARBA00022840"/>
    </source>
</evidence>
<evidence type="ECO:0000256" key="8">
    <source>
        <dbReference type="ARBA" id="ARBA00023316"/>
    </source>
</evidence>
<dbReference type="GO" id="GO:0009252">
    <property type="term" value="P:peptidoglycan biosynthetic process"/>
    <property type="evidence" value="ECO:0007669"/>
    <property type="project" value="UniProtKB-KW"/>
</dbReference>
<evidence type="ECO:0000256" key="1">
    <source>
        <dbReference type="ARBA" id="ARBA00022598"/>
    </source>
</evidence>
<dbReference type="FunCoup" id="A0A1M6M5P0">
    <property type="interactions" value="107"/>
</dbReference>
<dbReference type="NCBIfam" id="TIGR01081">
    <property type="entry name" value="mpl"/>
    <property type="match status" value="1"/>
</dbReference>
<evidence type="ECO:0000259" key="10">
    <source>
        <dbReference type="Pfam" id="PF02875"/>
    </source>
</evidence>
<dbReference type="Gene3D" id="3.40.1190.10">
    <property type="entry name" value="Mur-like, catalytic domain"/>
    <property type="match status" value="1"/>
</dbReference>
<keyword evidence="2" id="KW-0132">Cell division</keyword>
<evidence type="ECO:0000256" key="7">
    <source>
        <dbReference type="ARBA" id="ARBA00023306"/>
    </source>
</evidence>
<dbReference type="Pfam" id="PF08245">
    <property type="entry name" value="Mur_ligase_M"/>
    <property type="match status" value="1"/>
</dbReference>
<keyword evidence="3" id="KW-0547">Nucleotide-binding</keyword>
<dbReference type="Gene3D" id="3.90.190.20">
    <property type="entry name" value="Mur ligase, C-terminal domain"/>
    <property type="match status" value="1"/>
</dbReference>
<keyword evidence="1 12" id="KW-0436">Ligase</keyword>
<keyword evidence="8" id="KW-0961">Cell wall biogenesis/degradation</keyword>
<dbReference type="EMBL" id="FQYR01000004">
    <property type="protein sequence ID" value="SHJ78811.1"/>
    <property type="molecule type" value="Genomic_DNA"/>
</dbReference>
<evidence type="ECO:0000259" key="9">
    <source>
        <dbReference type="Pfam" id="PF01225"/>
    </source>
</evidence>
<organism evidence="12 13">
    <name type="scientific">Rubritalea squalenifaciens DSM 18772</name>
    <dbReference type="NCBI Taxonomy" id="1123071"/>
    <lineage>
        <taxon>Bacteria</taxon>
        <taxon>Pseudomonadati</taxon>
        <taxon>Verrucomicrobiota</taxon>
        <taxon>Verrucomicrobiia</taxon>
        <taxon>Verrucomicrobiales</taxon>
        <taxon>Rubritaleaceae</taxon>
        <taxon>Rubritalea</taxon>
    </lineage>
</organism>
<dbReference type="Pfam" id="PF02875">
    <property type="entry name" value="Mur_ligase_C"/>
    <property type="match status" value="1"/>
</dbReference>
<dbReference type="AlphaFoldDB" id="A0A1M6M5P0"/>
<dbReference type="GO" id="GO:0005524">
    <property type="term" value="F:ATP binding"/>
    <property type="evidence" value="ECO:0007669"/>
    <property type="project" value="UniProtKB-KW"/>
</dbReference>
<keyword evidence="5" id="KW-0133">Cell shape</keyword>
<keyword evidence="6" id="KW-0573">Peptidoglycan synthesis</keyword>
<dbReference type="STRING" id="1123071.SAMN02745181_2614"/>
<dbReference type="GO" id="GO:0008360">
    <property type="term" value="P:regulation of cell shape"/>
    <property type="evidence" value="ECO:0007669"/>
    <property type="project" value="UniProtKB-KW"/>
</dbReference>
<dbReference type="RefSeq" id="WP_143184184.1">
    <property type="nucleotide sequence ID" value="NZ_FQYR01000004.1"/>
</dbReference>
<evidence type="ECO:0000313" key="12">
    <source>
        <dbReference type="EMBL" id="SHJ78811.1"/>
    </source>
</evidence>
<dbReference type="PANTHER" id="PTHR43445">
    <property type="entry name" value="UDP-N-ACETYLMURAMATE--L-ALANINE LIGASE-RELATED"/>
    <property type="match status" value="1"/>
</dbReference>
<dbReference type="GO" id="GO:0071555">
    <property type="term" value="P:cell wall organization"/>
    <property type="evidence" value="ECO:0007669"/>
    <property type="project" value="UniProtKB-KW"/>
</dbReference>
<gene>
    <name evidence="12" type="ORF">SAMN02745181_2614</name>
</gene>
<dbReference type="InterPro" id="IPR050061">
    <property type="entry name" value="MurCDEF_pg_biosynth"/>
</dbReference>
<dbReference type="Gene3D" id="3.40.50.720">
    <property type="entry name" value="NAD(P)-binding Rossmann-like Domain"/>
    <property type="match status" value="1"/>
</dbReference>
<evidence type="ECO:0000256" key="5">
    <source>
        <dbReference type="ARBA" id="ARBA00022960"/>
    </source>
</evidence>
<name>A0A1M6M5P0_9BACT</name>